<dbReference type="EMBL" id="PGCJ01000036">
    <property type="protein sequence ID" value="PLW55154.1"/>
    <property type="molecule type" value="Genomic_DNA"/>
</dbReference>
<dbReference type="Proteomes" id="UP000235388">
    <property type="component" value="Unassembled WGS sequence"/>
</dbReference>
<protein>
    <submittedName>
        <fullName evidence="2">Uncharacterized protein</fullName>
    </submittedName>
</protein>
<feature type="chain" id="PRO_5014626531" evidence="1">
    <location>
        <begin position="20"/>
        <end position="186"/>
    </location>
</feature>
<evidence type="ECO:0000256" key="1">
    <source>
        <dbReference type="SAM" id="SignalP"/>
    </source>
</evidence>
<dbReference type="AlphaFoldDB" id="A0A2N5VYS7"/>
<keyword evidence="1" id="KW-0732">Signal</keyword>
<accession>A0A2N5VYS7</accession>
<keyword evidence="3" id="KW-1185">Reference proteome</keyword>
<evidence type="ECO:0000313" key="2">
    <source>
        <dbReference type="EMBL" id="PLW55154.1"/>
    </source>
</evidence>
<organism evidence="2 3">
    <name type="scientific">Puccinia coronata f. sp. avenae</name>
    <dbReference type="NCBI Taxonomy" id="200324"/>
    <lineage>
        <taxon>Eukaryota</taxon>
        <taxon>Fungi</taxon>
        <taxon>Dikarya</taxon>
        <taxon>Basidiomycota</taxon>
        <taxon>Pucciniomycotina</taxon>
        <taxon>Pucciniomycetes</taxon>
        <taxon>Pucciniales</taxon>
        <taxon>Pucciniaceae</taxon>
        <taxon>Puccinia</taxon>
    </lineage>
</organism>
<feature type="signal peptide" evidence="1">
    <location>
        <begin position="1"/>
        <end position="19"/>
    </location>
</feature>
<proteinExistence type="predicted"/>
<gene>
    <name evidence="2" type="ORF">PCANC_05304</name>
</gene>
<reference evidence="2 3" key="1">
    <citation type="submission" date="2017-11" db="EMBL/GenBank/DDBJ databases">
        <title>De novo assembly and phasing of dikaryotic genomes from two isolates of Puccinia coronata f. sp. avenae, the causal agent of oat crown rust.</title>
        <authorList>
            <person name="Miller M.E."/>
            <person name="Zhang Y."/>
            <person name="Omidvar V."/>
            <person name="Sperschneider J."/>
            <person name="Schwessinger B."/>
            <person name="Raley C."/>
            <person name="Palmer J.M."/>
            <person name="Garnica D."/>
            <person name="Upadhyaya N."/>
            <person name="Rathjen J."/>
            <person name="Taylor J.M."/>
            <person name="Park R.F."/>
            <person name="Dodds P.N."/>
            <person name="Hirsch C.D."/>
            <person name="Kianian S.F."/>
            <person name="Figueroa M."/>
        </authorList>
    </citation>
    <scope>NUCLEOTIDE SEQUENCE [LARGE SCALE GENOMIC DNA]</scope>
    <source>
        <strain evidence="2">12NC29</strain>
    </source>
</reference>
<evidence type="ECO:0000313" key="3">
    <source>
        <dbReference type="Proteomes" id="UP000235388"/>
    </source>
</evidence>
<name>A0A2N5VYS7_9BASI</name>
<comment type="caution">
    <text evidence="2">The sequence shown here is derived from an EMBL/GenBank/DDBJ whole genome shotgun (WGS) entry which is preliminary data.</text>
</comment>
<sequence>MSSRAFLGRFLLFLMACGAEPIHDDEDLAMSWISPEAPSLHDLLLPIQTSELQTSQGQTSHYTLPMAVVLTAAVTTSSPDLGRPLLPRDPTSIPRFKERPSILEGRPECSLAHRYKNLPACSAKEASSSASRDESTSHHGVAAGGDVVAPRQAACDGLLSWYKVVPARREAIRRQAGASWYLLAEG</sequence>